<comment type="caution">
    <text evidence="5">The sequence shown here is derived from an EMBL/GenBank/DDBJ whole genome shotgun (WGS) entry which is preliminary data.</text>
</comment>
<dbReference type="GO" id="GO:0006310">
    <property type="term" value="P:DNA recombination"/>
    <property type="evidence" value="ECO:0007669"/>
    <property type="project" value="UniProtKB-KW"/>
</dbReference>
<dbReference type="GO" id="GO:0015074">
    <property type="term" value="P:DNA integration"/>
    <property type="evidence" value="ECO:0007669"/>
    <property type="project" value="InterPro"/>
</dbReference>
<dbReference type="GO" id="GO:0003677">
    <property type="term" value="F:DNA binding"/>
    <property type="evidence" value="ECO:0007669"/>
    <property type="project" value="UniProtKB-KW"/>
</dbReference>
<dbReference type="PANTHER" id="PTHR30349">
    <property type="entry name" value="PHAGE INTEGRASE-RELATED"/>
    <property type="match status" value="1"/>
</dbReference>
<dbReference type="InterPro" id="IPR002104">
    <property type="entry name" value="Integrase_catalytic"/>
</dbReference>
<dbReference type="InterPro" id="IPR011010">
    <property type="entry name" value="DNA_brk_join_enz"/>
</dbReference>
<keyword evidence="2" id="KW-0238">DNA-binding</keyword>
<organism evidence="5 6">
    <name type="scientific">Aequorivita antarctica</name>
    <dbReference type="NCBI Taxonomy" id="153266"/>
    <lineage>
        <taxon>Bacteria</taxon>
        <taxon>Pseudomonadati</taxon>
        <taxon>Bacteroidota</taxon>
        <taxon>Flavobacteriia</taxon>
        <taxon>Flavobacteriales</taxon>
        <taxon>Flavobacteriaceae</taxon>
        <taxon>Aequorivita</taxon>
    </lineage>
</organism>
<feature type="domain" description="Tyr recombinase" evidence="4">
    <location>
        <begin position="222"/>
        <end position="399"/>
    </location>
</feature>
<dbReference type="EMBL" id="VORT01000020">
    <property type="protein sequence ID" value="TXD71348.1"/>
    <property type="molecule type" value="Genomic_DNA"/>
</dbReference>
<dbReference type="InterPro" id="IPR013762">
    <property type="entry name" value="Integrase-like_cat_sf"/>
</dbReference>
<dbReference type="Proteomes" id="UP000321497">
    <property type="component" value="Unassembled WGS sequence"/>
</dbReference>
<dbReference type="Pfam" id="PF13102">
    <property type="entry name" value="Phage_int_SAM_5"/>
    <property type="match status" value="1"/>
</dbReference>
<dbReference type="RefSeq" id="WP_111845748.1">
    <property type="nucleotide sequence ID" value="NZ_UEGI01000024.1"/>
</dbReference>
<dbReference type="OrthoDB" id="1068680at2"/>
<dbReference type="InterPro" id="IPR025269">
    <property type="entry name" value="SAM-like_dom"/>
</dbReference>
<proteinExistence type="inferred from homology"/>
<gene>
    <name evidence="5" type="ORF">ESU54_17030</name>
</gene>
<dbReference type="CDD" id="cd01185">
    <property type="entry name" value="INTN1_C_like"/>
    <property type="match status" value="1"/>
</dbReference>
<evidence type="ECO:0000313" key="5">
    <source>
        <dbReference type="EMBL" id="TXD71348.1"/>
    </source>
</evidence>
<comment type="similarity">
    <text evidence="1">Belongs to the 'phage' integrase family.</text>
</comment>
<accession>A0A5C6YUX3</accession>
<evidence type="ECO:0000259" key="4">
    <source>
        <dbReference type="PROSITE" id="PS51898"/>
    </source>
</evidence>
<evidence type="ECO:0000256" key="1">
    <source>
        <dbReference type="ARBA" id="ARBA00008857"/>
    </source>
</evidence>
<protein>
    <submittedName>
        <fullName evidence="5">Site-specific integrase</fullName>
    </submittedName>
</protein>
<name>A0A5C6YUX3_9FLAO</name>
<keyword evidence="6" id="KW-1185">Reference proteome</keyword>
<dbReference type="Gene3D" id="1.10.443.10">
    <property type="entry name" value="Intergrase catalytic core"/>
    <property type="match status" value="1"/>
</dbReference>
<dbReference type="PROSITE" id="PS51898">
    <property type="entry name" value="TYR_RECOMBINASE"/>
    <property type="match status" value="1"/>
</dbReference>
<dbReference type="AlphaFoldDB" id="A0A5C6YUX3"/>
<keyword evidence="3" id="KW-0233">DNA recombination</keyword>
<dbReference type="Pfam" id="PF00589">
    <property type="entry name" value="Phage_integrase"/>
    <property type="match status" value="1"/>
</dbReference>
<dbReference type="InterPro" id="IPR035386">
    <property type="entry name" value="Arm-DNA-bind_5"/>
</dbReference>
<evidence type="ECO:0000256" key="3">
    <source>
        <dbReference type="ARBA" id="ARBA00023172"/>
    </source>
</evidence>
<sequence length="406" mass="47285">MRTSSTFSILFWIYGTRAKNQQANIYARITLNGKRVNISLKQKTDIASWDAKRQKVKGNGQNAKIINFFLDETKSEIVNCHRDLRSEDKEPSAQMIKARYLGEDKKTHTIKDIIQYHNESIENKVCAKTLCHYQTTQKYVLKFIYKKYRSKDIPLKNLDFAFLMGFETFLRSHRPSHYQDRIGNNTIMKHIQRLRKMITTAYHLEWIERDPFVTFKPKHIKTQREFLTEPELSSIERFSSNIDRLSIVKDLFVFSCYTGISYVDIMKLTPHNIVLGINGKKWISAKRNKTGTEFKIPLLEKAESLIEKYMGNPRTKFTGALLPNISNQKLNSYLKEISDLCDIKKNLTFHMARHTFATTITLSNGVPIETVSKLLGHTKIATTQIYAKVVEKKISEDMELLQKKLK</sequence>
<dbReference type="SUPFAM" id="SSF56349">
    <property type="entry name" value="DNA breaking-rejoining enzymes"/>
    <property type="match status" value="1"/>
</dbReference>
<dbReference type="PANTHER" id="PTHR30349:SF64">
    <property type="entry name" value="PROPHAGE INTEGRASE INTD-RELATED"/>
    <property type="match status" value="1"/>
</dbReference>
<dbReference type="Pfam" id="PF17293">
    <property type="entry name" value="Arm-DNA-bind_5"/>
    <property type="match status" value="1"/>
</dbReference>
<dbReference type="Gene3D" id="1.10.150.130">
    <property type="match status" value="1"/>
</dbReference>
<dbReference type="InterPro" id="IPR010998">
    <property type="entry name" value="Integrase_recombinase_N"/>
</dbReference>
<dbReference type="InterPro" id="IPR050090">
    <property type="entry name" value="Tyrosine_recombinase_XerCD"/>
</dbReference>
<reference evidence="5 6" key="1">
    <citation type="submission" date="2019-08" db="EMBL/GenBank/DDBJ databases">
        <title>Genome of Aequorivita antarctica SW49 (type strain).</title>
        <authorList>
            <person name="Bowman J.P."/>
        </authorList>
    </citation>
    <scope>NUCLEOTIDE SEQUENCE [LARGE SCALE GENOMIC DNA]</scope>
    <source>
        <strain evidence="5 6">SW49</strain>
    </source>
</reference>
<evidence type="ECO:0000256" key="2">
    <source>
        <dbReference type="ARBA" id="ARBA00023125"/>
    </source>
</evidence>
<evidence type="ECO:0000313" key="6">
    <source>
        <dbReference type="Proteomes" id="UP000321497"/>
    </source>
</evidence>